<keyword evidence="4" id="KW-1185">Reference proteome</keyword>
<evidence type="ECO:0000313" key="4">
    <source>
        <dbReference type="Proteomes" id="UP000277580"/>
    </source>
</evidence>
<evidence type="ECO:0000256" key="2">
    <source>
        <dbReference type="SAM" id="Phobius"/>
    </source>
</evidence>
<dbReference type="EMBL" id="ML119127">
    <property type="protein sequence ID" value="RPB12721.1"/>
    <property type="molecule type" value="Genomic_DNA"/>
</dbReference>
<proteinExistence type="predicted"/>
<dbReference type="Proteomes" id="UP000277580">
    <property type="component" value="Unassembled WGS sequence"/>
</dbReference>
<feature type="transmembrane region" description="Helical" evidence="2">
    <location>
        <begin position="93"/>
        <end position="112"/>
    </location>
</feature>
<evidence type="ECO:0008006" key="5">
    <source>
        <dbReference type="Google" id="ProtNLM"/>
    </source>
</evidence>
<dbReference type="AlphaFoldDB" id="A0A3N4KWJ5"/>
<feature type="region of interest" description="Disordered" evidence="1">
    <location>
        <begin position="49"/>
        <end position="76"/>
    </location>
</feature>
<dbReference type="InParanoid" id="A0A3N4KWJ5"/>
<evidence type="ECO:0000256" key="1">
    <source>
        <dbReference type="SAM" id="MobiDB-lite"/>
    </source>
</evidence>
<gene>
    <name evidence="3" type="ORF">P167DRAFT_152720</name>
</gene>
<feature type="compositionally biased region" description="Basic and acidic residues" evidence="1">
    <location>
        <begin position="49"/>
        <end position="59"/>
    </location>
</feature>
<evidence type="ECO:0000313" key="3">
    <source>
        <dbReference type="EMBL" id="RPB12721.1"/>
    </source>
</evidence>
<feature type="compositionally biased region" description="Basic and acidic residues" evidence="1">
    <location>
        <begin position="67"/>
        <end position="76"/>
    </location>
</feature>
<keyword evidence="2" id="KW-0812">Transmembrane</keyword>
<sequence>MQGRSLMKLPWNASWLCVFLSRWASRCGLLVLSYYLLTTTTIILERPPKQLGEGDRAGKEGLGNPFENKKNRGEKTGEEKKRLGIVFFFSSRSFGSLCFISFFFLVTGVGLMI</sequence>
<keyword evidence="2" id="KW-0472">Membrane</keyword>
<organism evidence="3 4">
    <name type="scientific">Morchella conica CCBAS932</name>
    <dbReference type="NCBI Taxonomy" id="1392247"/>
    <lineage>
        <taxon>Eukaryota</taxon>
        <taxon>Fungi</taxon>
        <taxon>Dikarya</taxon>
        <taxon>Ascomycota</taxon>
        <taxon>Pezizomycotina</taxon>
        <taxon>Pezizomycetes</taxon>
        <taxon>Pezizales</taxon>
        <taxon>Morchellaceae</taxon>
        <taxon>Morchella</taxon>
    </lineage>
</organism>
<keyword evidence="2" id="KW-1133">Transmembrane helix</keyword>
<accession>A0A3N4KWJ5</accession>
<name>A0A3N4KWJ5_9PEZI</name>
<reference evidence="3 4" key="1">
    <citation type="journal article" date="2018" name="Nat. Ecol. Evol.">
        <title>Pezizomycetes genomes reveal the molecular basis of ectomycorrhizal truffle lifestyle.</title>
        <authorList>
            <person name="Murat C."/>
            <person name="Payen T."/>
            <person name="Noel B."/>
            <person name="Kuo A."/>
            <person name="Morin E."/>
            <person name="Chen J."/>
            <person name="Kohler A."/>
            <person name="Krizsan K."/>
            <person name="Balestrini R."/>
            <person name="Da Silva C."/>
            <person name="Montanini B."/>
            <person name="Hainaut M."/>
            <person name="Levati E."/>
            <person name="Barry K.W."/>
            <person name="Belfiori B."/>
            <person name="Cichocki N."/>
            <person name="Clum A."/>
            <person name="Dockter R.B."/>
            <person name="Fauchery L."/>
            <person name="Guy J."/>
            <person name="Iotti M."/>
            <person name="Le Tacon F."/>
            <person name="Lindquist E.A."/>
            <person name="Lipzen A."/>
            <person name="Malagnac F."/>
            <person name="Mello A."/>
            <person name="Molinier V."/>
            <person name="Miyauchi S."/>
            <person name="Poulain J."/>
            <person name="Riccioni C."/>
            <person name="Rubini A."/>
            <person name="Sitrit Y."/>
            <person name="Splivallo R."/>
            <person name="Traeger S."/>
            <person name="Wang M."/>
            <person name="Zifcakova L."/>
            <person name="Wipf D."/>
            <person name="Zambonelli A."/>
            <person name="Paolocci F."/>
            <person name="Nowrousian M."/>
            <person name="Ottonello S."/>
            <person name="Baldrian P."/>
            <person name="Spatafora J.W."/>
            <person name="Henrissat B."/>
            <person name="Nagy L.G."/>
            <person name="Aury J.M."/>
            <person name="Wincker P."/>
            <person name="Grigoriev I.V."/>
            <person name="Bonfante P."/>
            <person name="Martin F.M."/>
        </authorList>
    </citation>
    <scope>NUCLEOTIDE SEQUENCE [LARGE SCALE GENOMIC DNA]</scope>
    <source>
        <strain evidence="3 4">CCBAS932</strain>
    </source>
</reference>
<protein>
    <recommendedName>
        <fullName evidence="5">Transmembrane protein</fullName>
    </recommendedName>
</protein>